<dbReference type="InterPro" id="IPR036589">
    <property type="entry name" value="HCY_dom_sf"/>
</dbReference>
<dbReference type="AlphaFoldDB" id="A0AAW9KYX5"/>
<evidence type="ECO:0000313" key="4">
    <source>
        <dbReference type="EMBL" id="MEA1303976.1"/>
    </source>
</evidence>
<dbReference type="Gene3D" id="3.20.20.330">
    <property type="entry name" value="Homocysteine-binding-like domain"/>
    <property type="match status" value="1"/>
</dbReference>
<feature type="domain" description="Hcy-binding" evidence="3">
    <location>
        <begin position="2"/>
        <end position="28"/>
    </location>
</feature>
<proteinExistence type="predicted"/>
<dbReference type="GO" id="GO:0008168">
    <property type="term" value="F:methyltransferase activity"/>
    <property type="evidence" value="ECO:0007669"/>
    <property type="project" value="UniProtKB-KW"/>
</dbReference>
<dbReference type="EMBL" id="JAXBCZ010000001">
    <property type="protein sequence ID" value="MEA1303976.1"/>
    <property type="molecule type" value="Genomic_DNA"/>
</dbReference>
<dbReference type="RefSeq" id="WP_322911594.1">
    <property type="nucleotide sequence ID" value="NZ_JAXBCZ010000001.1"/>
</dbReference>
<comment type="caution">
    <text evidence="4">The sequence shown here is derived from an EMBL/GenBank/DDBJ whole genome shotgun (WGS) entry which is preliminary data.</text>
</comment>
<evidence type="ECO:0000259" key="3">
    <source>
        <dbReference type="Pfam" id="PF02574"/>
    </source>
</evidence>
<dbReference type="GO" id="GO:0032259">
    <property type="term" value="P:methylation"/>
    <property type="evidence" value="ECO:0007669"/>
    <property type="project" value="UniProtKB-KW"/>
</dbReference>
<keyword evidence="1" id="KW-0489">Methyltransferase</keyword>
<gene>
    <name evidence="4" type="ORF">QU665_02595</name>
</gene>
<reference evidence="4 5" key="1">
    <citation type="submission" date="2023-06" db="EMBL/GenBank/DDBJ databases">
        <title>Actinomyces orist ORNL 0101 HMT-893 genome.</title>
        <authorList>
            <person name="Johnston C.D."/>
            <person name="Chen T."/>
            <person name="Dewhirst F.E."/>
        </authorList>
    </citation>
    <scope>NUCLEOTIDE SEQUENCE [LARGE SCALE GENOMIC DNA]</scope>
    <source>
        <strain evidence="4 5">ORNL 0101</strain>
    </source>
</reference>
<protein>
    <submittedName>
        <fullName evidence="4">Homocysteine S-methyltransferase family protein</fullName>
    </submittedName>
</protein>
<evidence type="ECO:0000256" key="1">
    <source>
        <dbReference type="ARBA" id="ARBA00022603"/>
    </source>
</evidence>
<keyword evidence="2" id="KW-0808">Transferase</keyword>
<evidence type="ECO:0000313" key="5">
    <source>
        <dbReference type="Proteomes" id="UP001289581"/>
    </source>
</evidence>
<name>A0AAW9KYX5_9ACTO</name>
<accession>A0AAW9KYX5</accession>
<dbReference type="Proteomes" id="UP001289581">
    <property type="component" value="Unassembled WGS sequence"/>
</dbReference>
<keyword evidence="5" id="KW-1185">Reference proteome</keyword>
<dbReference type="InterPro" id="IPR003726">
    <property type="entry name" value="HCY_dom"/>
</dbReference>
<evidence type="ECO:0000256" key="2">
    <source>
        <dbReference type="ARBA" id="ARBA00022679"/>
    </source>
</evidence>
<dbReference type="Pfam" id="PF02574">
    <property type="entry name" value="S-methyl_trans"/>
    <property type="match status" value="1"/>
</dbReference>
<dbReference type="SUPFAM" id="SSF82282">
    <property type="entry name" value="Homocysteine S-methyltransferase"/>
    <property type="match status" value="1"/>
</dbReference>
<sequence>MWIDAGARLVGGYCRTRPAQIRQLAHAVRP</sequence>
<organism evidence="4 5">
    <name type="scientific">Actinomyces oris</name>
    <dbReference type="NCBI Taxonomy" id="544580"/>
    <lineage>
        <taxon>Bacteria</taxon>
        <taxon>Bacillati</taxon>
        <taxon>Actinomycetota</taxon>
        <taxon>Actinomycetes</taxon>
        <taxon>Actinomycetales</taxon>
        <taxon>Actinomycetaceae</taxon>
        <taxon>Actinomyces</taxon>
    </lineage>
</organism>